<dbReference type="AlphaFoldDB" id="A0A0K2SX17"/>
<feature type="non-terminal residue" evidence="1">
    <location>
        <position position="1"/>
    </location>
</feature>
<reference evidence="1" key="1">
    <citation type="submission" date="2014-05" db="EMBL/GenBank/DDBJ databases">
        <authorList>
            <person name="Chronopoulou M."/>
        </authorList>
    </citation>
    <scope>NUCLEOTIDE SEQUENCE</scope>
    <source>
        <tissue evidence="1">Whole organism</tissue>
    </source>
</reference>
<proteinExistence type="predicted"/>
<dbReference type="EMBL" id="HACA01000709">
    <property type="protein sequence ID" value="CDW18070.1"/>
    <property type="molecule type" value="Transcribed_RNA"/>
</dbReference>
<organism evidence="1">
    <name type="scientific">Lepeophtheirus salmonis</name>
    <name type="common">Salmon louse</name>
    <name type="synonym">Caligus salmonis</name>
    <dbReference type="NCBI Taxonomy" id="72036"/>
    <lineage>
        <taxon>Eukaryota</taxon>
        <taxon>Metazoa</taxon>
        <taxon>Ecdysozoa</taxon>
        <taxon>Arthropoda</taxon>
        <taxon>Crustacea</taxon>
        <taxon>Multicrustacea</taxon>
        <taxon>Hexanauplia</taxon>
        <taxon>Copepoda</taxon>
        <taxon>Siphonostomatoida</taxon>
        <taxon>Caligidae</taxon>
        <taxon>Lepeophtheirus</taxon>
    </lineage>
</organism>
<accession>A0A0K2SX17</accession>
<protein>
    <submittedName>
        <fullName evidence="1">Uncharacterized protein</fullName>
    </submittedName>
</protein>
<sequence length="67" mass="7989">LDFISFTLKKIEELFDLFVILHIRVHLMDFNLLLIQSDIIFLSFFHSLFSTCSLRMSLTSFGRYLQI</sequence>
<name>A0A0K2SX17_LEPSM</name>
<dbReference type="EMBL" id="HACA01000710">
    <property type="protein sequence ID" value="CDW18071.1"/>
    <property type="molecule type" value="Transcribed_RNA"/>
</dbReference>
<evidence type="ECO:0000313" key="1">
    <source>
        <dbReference type="EMBL" id="CDW18070.1"/>
    </source>
</evidence>